<feature type="compositionally biased region" description="Basic residues" evidence="1">
    <location>
        <begin position="134"/>
        <end position="155"/>
    </location>
</feature>
<proteinExistence type="predicted"/>
<evidence type="ECO:0000256" key="1">
    <source>
        <dbReference type="SAM" id="MobiDB-lite"/>
    </source>
</evidence>
<feature type="compositionally biased region" description="Basic and acidic residues" evidence="1">
    <location>
        <begin position="184"/>
        <end position="196"/>
    </location>
</feature>
<accession>A0ABN9X2K2</accession>
<feature type="compositionally biased region" description="Basic and acidic residues" evidence="1">
    <location>
        <begin position="216"/>
        <end position="235"/>
    </location>
</feature>
<dbReference type="Proteomes" id="UP001189429">
    <property type="component" value="Unassembled WGS sequence"/>
</dbReference>
<organism evidence="2 3">
    <name type="scientific">Prorocentrum cordatum</name>
    <dbReference type="NCBI Taxonomy" id="2364126"/>
    <lineage>
        <taxon>Eukaryota</taxon>
        <taxon>Sar</taxon>
        <taxon>Alveolata</taxon>
        <taxon>Dinophyceae</taxon>
        <taxon>Prorocentrales</taxon>
        <taxon>Prorocentraceae</taxon>
        <taxon>Prorocentrum</taxon>
    </lineage>
</organism>
<reference evidence="2" key="1">
    <citation type="submission" date="2023-10" db="EMBL/GenBank/DDBJ databases">
        <authorList>
            <person name="Chen Y."/>
            <person name="Shah S."/>
            <person name="Dougan E. K."/>
            <person name="Thang M."/>
            <person name="Chan C."/>
        </authorList>
    </citation>
    <scope>NUCLEOTIDE SEQUENCE [LARGE SCALE GENOMIC DNA]</scope>
</reference>
<feature type="compositionally biased region" description="Low complexity" evidence="1">
    <location>
        <begin position="174"/>
        <end position="183"/>
    </location>
</feature>
<feature type="compositionally biased region" description="Basic and acidic residues" evidence="1">
    <location>
        <begin position="102"/>
        <end position="112"/>
    </location>
</feature>
<feature type="non-terminal residue" evidence="2">
    <location>
        <position position="379"/>
    </location>
</feature>
<feature type="compositionally biased region" description="Basic residues" evidence="1">
    <location>
        <begin position="113"/>
        <end position="124"/>
    </location>
</feature>
<feature type="region of interest" description="Disordered" evidence="1">
    <location>
        <begin position="15"/>
        <end position="279"/>
    </location>
</feature>
<sequence>RLRWAACSRFFRTGGSSRRWRRRRGRPRRPTSARLRVGARARRGGRPRAAARRGRGRGRREVVARGRQRRGRRRDARAARLLRAGRLHAAAQRAGPIAGRPGGERRRPDARRGARRRRQPRSRRLGAVGEHHGPSRRHGTGARCRQRLGRARVRGGARAGGAPAAGGRAGGRRAGAAPRAGAARLDEEPRDAELLPRGRAPGAGEAVGLPAARRQRPLDAARPRQRPGVDRDPVPERGLAARGRRGAPAVRAGPPAAGAARRGTAAEPPRRVLVRPRAPRGACARTRPLCLHHLVQGQPRGTLLRALRAGAGAAAARGAGSARAERRRRRGALPGLSRPTPHPRATLESCDRPKWQIRTHRGCLYLVGSRRARLRATTP</sequence>
<feature type="compositionally biased region" description="Basic residues" evidence="1">
    <location>
        <begin position="66"/>
        <end position="75"/>
    </location>
</feature>
<evidence type="ECO:0000313" key="3">
    <source>
        <dbReference type="Proteomes" id="UP001189429"/>
    </source>
</evidence>
<feature type="compositionally biased region" description="Low complexity" evidence="1">
    <location>
        <begin position="79"/>
        <end position="99"/>
    </location>
</feature>
<feature type="region of interest" description="Disordered" evidence="1">
    <location>
        <begin position="315"/>
        <end position="348"/>
    </location>
</feature>
<feature type="compositionally biased region" description="Gly residues" evidence="1">
    <location>
        <begin position="157"/>
        <end position="173"/>
    </location>
</feature>
<feature type="compositionally biased region" description="Basic residues" evidence="1">
    <location>
        <begin position="18"/>
        <end position="58"/>
    </location>
</feature>
<comment type="caution">
    <text evidence="2">The sequence shown here is derived from an EMBL/GenBank/DDBJ whole genome shotgun (WGS) entry which is preliminary data.</text>
</comment>
<keyword evidence="3" id="KW-1185">Reference proteome</keyword>
<feature type="non-terminal residue" evidence="2">
    <location>
        <position position="1"/>
    </location>
</feature>
<dbReference type="EMBL" id="CAUYUJ010019543">
    <property type="protein sequence ID" value="CAK0891970.1"/>
    <property type="molecule type" value="Genomic_DNA"/>
</dbReference>
<name>A0ABN9X2K2_9DINO</name>
<gene>
    <name evidence="2" type="ORF">PCOR1329_LOCUS71745</name>
</gene>
<feature type="compositionally biased region" description="Low complexity" evidence="1">
    <location>
        <begin position="236"/>
        <end position="267"/>
    </location>
</feature>
<evidence type="ECO:0000313" key="2">
    <source>
        <dbReference type="EMBL" id="CAK0891970.1"/>
    </source>
</evidence>
<protein>
    <submittedName>
        <fullName evidence="2">Uncharacterized protein</fullName>
    </submittedName>
</protein>